<evidence type="ECO:0000313" key="2">
    <source>
        <dbReference type="EMBL" id="ROL46817.1"/>
    </source>
</evidence>
<comment type="caution">
    <text evidence="2">The sequence shown here is derived from an EMBL/GenBank/DDBJ whole genome shotgun (WGS) entry which is preliminary data.</text>
</comment>
<keyword evidence="3" id="KW-1185">Reference proteome</keyword>
<organism evidence="2 3">
    <name type="scientific">Anabarilius grahami</name>
    <name type="common">Kanglang fish</name>
    <name type="synonym">Barilius grahami</name>
    <dbReference type="NCBI Taxonomy" id="495550"/>
    <lineage>
        <taxon>Eukaryota</taxon>
        <taxon>Metazoa</taxon>
        <taxon>Chordata</taxon>
        <taxon>Craniata</taxon>
        <taxon>Vertebrata</taxon>
        <taxon>Euteleostomi</taxon>
        <taxon>Actinopterygii</taxon>
        <taxon>Neopterygii</taxon>
        <taxon>Teleostei</taxon>
        <taxon>Ostariophysi</taxon>
        <taxon>Cypriniformes</taxon>
        <taxon>Xenocyprididae</taxon>
        <taxon>Xenocypridinae</taxon>
        <taxon>Xenocypridinae incertae sedis</taxon>
        <taxon>Anabarilius</taxon>
    </lineage>
</organism>
<name>A0A3N0YKX2_ANAGA</name>
<dbReference type="EMBL" id="RJVU01036813">
    <property type="protein sequence ID" value="ROL46817.1"/>
    <property type="molecule type" value="Genomic_DNA"/>
</dbReference>
<proteinExistence type="predicted"/>
<dbReference type="Proteomes" id="UP000281406">
    <property type="component" value="Unassembled WGS sequence"/>
</dbReference>
<feature type="region of interest" description="Disordered" evidence="1">
    <location>
        <begin position="230"/>
        <end position="250"/>
    </location>
</feature>
<feature type="region of interest" description="Disordered" evidence="1">
    <location>
        <begin position="156"/>
        <end position="188"/>
    </location>
</feature>
<reference evidence="2 3" key="1">
    <citation type="submission" date="2018-10" db="EMBL/GenBank/DDBJ databases">
        <title>Genome assembly for a Yunnan-Guizhou Plateau 3E fish, Anabarilius grahami (Regan), and its evolutionary and genetic applications.</title>
        <authorList>
            <person name="Jiang W."/>
        </authorList>
    </citation>
    <scope>NUCLEOTIDE SEQUENCE [LARGE SCALE GENOMIC DNA]</scope>
    <source>
        <strain evidence="2">AG-KIZ</strain>
        <tissue evidence="2">Muscle</tissue>
    </source>
</reference>
<evidence type="ECO:0000256" key="1">
    <source>
        <dbReference type="SAM" id="MobiDB-lite"/>
    </source>
</evidence>
<protein>
    <submittedName>
        <fullName evidence="2">Uncharacterized protein</fullName>
    </submittedName>
</protein>
<dbReference type="AlphaFoldDB" id="A0A3N0YKX2"/>
<sequence>MNQDFFVFSKQFFHLPITCPSDNETLVEKSSFLIRANFHHPFDLPVTTGLNRTQPDPDLISPPATMEKSSETPTDGELPPAATHQPKPEDMWPALTLAPKKEPHSESDQGCEPATSVAEGILVELVTEDWLMDFHTEHRDLLRPYISVLPLLEVRSPSPSTESPCCDVEPQVQQPPSAPDQVDPVTLLPNSERLTPSQLVNLAPPPWLLPPSVPPDPLSLSTQPGSLVPVAPPRSVVRPPSPQTCGSSAMLRNSTPAAAAGSSSPVDLLWSTVTLASSQSSGTLAPPLTVINTTTPRPLMPATSLYSIGSPSEPRDPSAPPPAQYVLPDLDLSPSVITFPNHLTNLKLNVLQKMQDNFGKTSDFNTSHSHVLFDDSVKYNENKHFQSSRGNSPHMLSIEPLQSDVTTEVIPDFPVCPNTTTEFIPELHVCINSTAEVILKLSACLKMTREVALLHLISHGGFQFHQNCCGGRLLRRGGIQAHLL</sequence>
<feature type="region of interest" description="Disordered" evidence="1">
    <location>
        <begin position="47"/>
        <end position="91"/>
    </location>
</feature>
<gene>
    <name evidence="2" type="ORF">DPX16_1454</name>
</gene>
<evidence type="ECO:0000313" key="3">
    <source>
        <dbReference type="Proteomes" id="UP000281406"/>
    </source>
</evidence>
<accession>A0A3N0YKX2</accession>